<dbReference type="GO" id="GO:0008831">
    <property type="term" value="F:dTDP-4-dehydrorhamnose reductase activity"/>
    <property type="evidence" value="ECO:0007669"/>
    <property type="project" value="UniProtKB-EC"/>
</dbReference>
<dbReference type="UniPathway" id="UPA00124"/>
<dbReference type="PANTHER" id="PTHR10491">
    <property type="entry name" value="DTDP-4-DEHYDRORHAMNOSE REDUCTASE"/>
    <property type="match status" value="1"/>
</dbReference>
<feature type="domain" description="RmlD-like substrate binding" evidence="7">
    <location>
        <begin position="22"/>
        <end position="316"/>
    </location>
</feature>
<organism evidence="8 9">
    <name type="scientific">Pedobacter rhizosphaerae</name>
    <dbReference type="NCBI Taxonomy" id="390241"/>
    <lineage>
        <taxon>Bacteria</taxon>
        <taxon>Pseudomonadati</taxon>
        <taxon>Bacteroidota</taxon>
        <taxon>Sphingobacteriia</taxon>
        <taxon>Sphingobacteriales</taxon>
        <taxon>Sphingobacteriaceae</taxon>
        <taxon>Pedobacter</taxon>
    </lineage>
</organism>
<dbReference type="EC" id="1.1.1.133" evidence="3 6"/>
<dbReference type="SUPFAM" id="SSF51735">
    <property type="entry name" value="NAD(P)-binding Rossmann-fold domains"/>
    <property type="match status" value="1"/>
</dbReference>
<evidence type="ECO:0000256" key="2">
    <source>
        <dbReference type="ARBA" id="ARBA00010944"/>
    </source>
</evidence>
<keyword evidence="6" id="KW-0560">Oxidoreductase</keyword>
<proteinExistence type="inferred from homology"/>
<comment type="similarity">
    <text evidence="2 6">Belongs to the dTDP-4-dehydrorhamnose reductase family.</text>
</comment>
<accession>A0A1H9NTK8</accession>
<comment type="catalytic activity">
    <reaction evidence="5">
        <text>dTDP-beta-L-rhamnose + NADP(+) = dTDP-4-dehydro-beta-L-rhamnose + NADPH + H(+)</text>
        <dbReference type="Rhea" id="RHEA:21796"/>
        <dbReference type="ChEBI" id="CHEBI:15378"/>
        <dbReference type="ChEBI" id="CHEBI:57510"/>
        <dbReference type="ChEBI" id="CHEBI:57783"/>
        <dbReference type="ChEBI" id="CHEBI:58349"/>
        <dbReference type="ChEBI" id="CHEBI:62830"/>
        <dbReference type="EC" id="1.1.1.133"/>
    </reaction>
</comment>
<reference evidence="8 9" key="1">
    <citation type="submission" date="2016-10" db="EMBL/GenBank/DDBJ databases">
        <authorList>
            <person name="de Groot N.N."/>
        </authorList>
    </citation>
    <scope>NUCLEOTIDE SEQUENCE [LARGE SCALE GENOMIC DNA]</scope>
    <source>
        <strain evidence="8 9">DSM 18610</strain>
    </source>
</reference>
<dbReference type="AlphaFoldDB" id="A0A1H9NTK8"/>
<comment type="function">
    <text evidence="6">Catalyzes the reduction of dTDP-6-deoxy-L-lyxo-4-hexulose to yield dTDP-L-rhamnose.</text>
</comment>
<dbReference type="STRING" id="390241.SAMN04488023_108114"/>
<dbReference type="PANTHER" id="PTHR10491:SF4">
    <property type="entry name" value="METHIONINE ADENOSYLTRANSFERASE 2 SUBUNIT BETA"/>
    <property type="match status" value="1"/>
</dbReference>
<evidence type="ECO:0000256" key="4">
    <source>
        <dbReference type="ARBA" id="ARBA00017099"/>
    </source>
</evidence>
<evidence type="ECO:0000256" key="6">
    <source>
        <dbReference type="RuleBase" id="RU364082"/>
    </source>
</evidence>
<evidence type="ECO:0000256" key="5">
    <source>
        <dbReference type="ARBA" id="ARBA00048200"/>
    </source>
</evidence>
<evidence type="ECO:0000313" key="9">
    <source>
        <dbReference type="Proteomes" id="UP000199572"/>
    </source>
</evidence>
<dbReference type="InterPro" id="IPR005913">
    <property type="entry name" value="dTDP_dehydrorham_reduct"/>
</dbReference>
<evidence type="ECO:0000259" key="7">
    <source>
        <dbReference type="Pfam" id="PF04321"/>
    </source>
</evidence>
<evidence type="ECO:0000256" key="3">
    <source>
        <dbReference type="ARBA" id="ARBA00012929"/>
    </source>
</evidence>
<dbReference type="CDD" id="cd05254">
    <property type="entry name" value="dTDP_HR_like_SDR_e"/>
    <property type="match status" value="1"/>
</dbReference>
<evidence type="ECO:0000313" key="8">
    <source>
        <dbReference type="EMBL" id="SER39316.1"/>
    </source>
</evidence>
<sequence>MIRNEYSRYNVDIQLFEVKMKTILVTGSNGLLGQKITEKVLAEGRVSLIATSKGQNRYPIKKGYEYAEMDILNPAQVKVVLERYQPDAIIHTAAMTNVDTCEAQKALAHQLNVEALQTLISLCEEKDIHLVHLSTDFVFDGLNGPYKEDDAVSPVSYYGETKVAAEELLKSSNTNWAVLRTILVYGITNDMSRSNIVLWAKSALEKAYPIKVVNDQWRMPTLAEDLAEACLLAVEKEAQGIYHISGKDYMSIADLVRKVADYWSLDKSIITEISSASLNQTAKRPVKTGFVLDKAIRDLNYQPHSFEAGLEIVAQQISLRD</sequence>
<dbReference type="GO" id="GO:0019305">
    <property type="term" value="P:dTDP-rhamnose biosynthetic process"/>
    <property type="evidence" value="ECO:0007669"/>
    <property type="project" value="UniProtKB-UniPathway"/>
</dbReference>
<gene>
    <name evidence="8" type="ORF">SAMN04488023_108114</name>
</gene>
<evidence type="ECO:0000256" key="1">
    <source>
        <dbReference type="ARBA" id="ARBA00004781"/>
    </source>
</evidence>
<protein>
    <recommendedName>
        <fullName evidence="4 6">dTDP-4-dehydrorhamnose reductase</fullName>
        <ecNumber evidence="3 6">1.1.1.133</ecNumber>
    </recommendedName>
</protein>
<dbReference type="InterPro" id="IPR029903">
    <property type="entry name" value="RmlD-like-bd"/>
</dbReference>
<dbReference type="Gene3D" id="3.40.50.720">
    <property type="entry name" value="NAD(P)-binding Rossmann-like Domain"/>
    <property type="match status" value="1"/>
</dbReference>
<name>A0A1H9NTK8_9SPHI</name>
<keyword evidence="9" id="KW-1185">Reference proteome</keyword>
<keyword evidence="6" id="KW-0521">NADP</keyword>
<dbReference type="EMBL" id="FOGG01000008">
    <property type="protein sequence ID" value="SER39316.1"/>
    <property type="molecule type" value="Genomic_DNA"/>
</dbReference>
<dbReference type="Proteomes" id="UP000199572">
    <property type="component" value="Unassembled WGS sequence"/>
</dbReference>
<comment type="pathway">
    <text evidence="1 6">Carbohydrate biosynthesis; dTDP-L-rhamnose biosynthesis.</text>
</comment>
<dbReference type="Pfam" id="PF04321">
    <property type="entry name" value="RmlD_sub_bind"/>
    <property type="match status" value="1"/>
</dbReference>
<dbReference type="InterPro" id="IPR036291">
    <property type="entry name" value="NAD(P)-bd_dom_sf"/>
</dbReference>